<proteinExistence type="predicted"/>
<gene>
    <name evidence="1" type="ORF">DI626_10605</name>
</gene>
<sequence>MSENPDYDDTKIYGSLQPIAASVAKRSLSNIVENSIKAIEAEHLDLFISVEKRPMNEHEKTYLRKLVLKQCREYLSSAIETIEFYQKT</sequence>
<name>A0A2W4ZH60_9BACT</name>
<evidence type="ECO:0000313" key="2">
    <source>
        <dbReference type="Proteomes" id="UP000249557"/>
    </source>
</evidence>
<dbReference type="Proteomes" id="UP000249557">
    <property type="component" value="Unassembled WGS sequence"/>
</dbReference>
<protein>
    <submittedName>
        <fullName evidence="1">Uncharacterized protein</fullName>
    </submittedName>
</protein>
<dbReference type="EMBL" id="QFNK01000292">
    <property type="protein sequence ID" value="PZO81734.1"/>
    <property type="molecule type" value="Genomic_DNA"/>
</dbReference>
<organism evidence="1 2">
    <name type="scientific">Micavibrio aeruginosavorus</name>
    <dbReference type="NCBI Taxonomy" id="349221"/>
    <lineage>
        <taxon>Bacteria</taxon>
        <taxon>Pseudomonadati</taxon>
        <taxon>Bdellovibrionota</taxon>
        <taxon>Bdellovibrionia</taxon>
        <taxon>Bdellovibrionales</taxon>
        <taxon>Pseudobdellovibrionaceae</taxon>
        <taxon>Micavibrio</taxon>
    </lineage>
</organism>
<comment type="caution">
    <text evidence="1">The sequence shown here is derived from an EMBL/GenBank/DDBJ whole genome shotgun (WGS) entry which is preliminary data.</text>
</comment>
<dbReference type="AlphaFoldDB" id="A0A2W4ZH60"/>
<evidence type="ECO:0000313" key="1">
    <source>
        <dbReference type="EMBL" id="PZO81734.1"/>
    </source>
</evidence>
<accession>A0A2W4ZH60</accession>
<reference evidence="1 2" key="1">
    <citation type="submission" date="2017-08" db="EMBL/GenBank/DDBJ databases">
        <title>Infants hospitalized years apart are colonized by the same room-sourced microbial strains.</title>
        <authorList>
            <person name="Brooks B."/>
            <person name="Olm M.R."/>
            <person name="Firek B.A."/>
            <person name="Baker R."/>
            <person name="Thomas B.C."/>
            <person name="Morowitz M.J."/>
            <person name="Banfield J.F."/>
        </authorList>
    </citation>
    <scope>NUCLEOTIDE SEQUENCE [LARGE SCALE GENOMIC DNA]</scope>
    <source>
        <strain evidence="1">S2_018_000_R2_104</strain>
    </source>
</reference>